<dbReference type="KEGG" id="spse:SULPSESMR1_01142"/>
<evidence type="ECO:0000313" key="1">
    <source>
        <dbReference type="EMBL" id="ASM71967.1"/>
    </source>
</evidence>
<organism evidence="1 2">
    <name type="scientific">Pseudosulfitobacter pseudonitzschiae</name>
    <dbReference type="NCBI Taxonomy" id="1402135"/>
    <lineage>
        <taxon>Bacteria</taxon>
        <taxon>Pseudomonadati</taxon>
        <taxon>Pseudomonadota</taxon>
        <taxon>Alphaproteobacteria</taxon>
        <taxon>Rhodobacterales</taxon>
        <taxon>Roseobacteraceae</taxon>
        <taxon>Pseudosulfitobacter</taxon>
    </lineage>
</organism>
<protein>
    <submittedName>
        <fullName evidence="1">Uncharacterized protein</fullName>
    </submittedName>
</protein>
<accession>A0A221JZF1</accession>
<dbReference type="Proteomes" id="UP000199754">
    <property type="component" value="Chromosome"/>
</dbReference>
<evidence type="ECO:0000313" key="2">
    <source>
        <dbReference type="Proteomes" id="UP000199754"/>
    </source>
</evidence>
<dbReference type="EMBL" id="CP022415">
    <property type="protein sequence ID" value="ASM71967.1"/>
    <property type="molecule type" value="Genomic_DNA"/>
</dbReference>
<keyword evidence="2" id="KW-1185">Reference proteome</keyword>
<proteinExistence type="predicted"/>
<reference evidence="1 2" key="1">
    <citation type="submission" date="2017-07" db="EMBL/GenBank/DDBJ databases">
        <title>Genome Sequence of Sulfitobacter pseudonitzschiae Strain SMR1 Isolated from a culture of the Diatom Skeletonema marinoi.</title>
        <authorList>
            <person name="Topel M."/>
            <person name="Pinder M.I.M."/>
            <person name="Johansson O.N."/>
            <person name="Kourtchenko O."/>
            <person name="Godhe A."/>
            <person name="Clarke A.K."/>
        </authorList>
    </citation>
    <scope>NUCLEOTIDE SEQUENCE [LARGE SCALE GENOMIC DNA]</scope>
    <source>
        <strain evidence="1 2">SMR1</strain>
    </source>
</reference>
<gene>
    <name evidence="1" type="ORF">SULPSESMR1_01142</name>
</gene>
<sequence length="58" mass="6223">MVITVQSTRYGAGVRPTNTKRSVARRALISGGVLEGEVRTAAVRVNWASVTPDKKCHA</sequence>
<dbReference type="AlphaFoldDB" id="A0A221JZF1"/>
<name>A0A221JZF1_9RHOB</name>